<accession>E9E3N3</accession>
<sequence length="190" mass="20830">MAAYIRPLSSLDLDRCAALESAAFPPSEAATYEKLCYGLFLRNPDATAPDPSTVQVLSSAEAQDNEGILVAHTIATRAKATLIVDQDMDYPKDWKTNPRAVADAGHQPSGTSVALHSLAVSPDYQRQGLGKLLMGKYIEQVKKLHGVERIAILTYDRLVPYYEKLGFKNHGKSAATYAGVSWYDLTYDFS</sequence>
<dbReference type="InterPro" id="IPR016181">
    <property type="entry name" value="Acyl_CoA_acyltransferase"/>
</dbReference>
<dbReference type="AlphaFoldDB" id="E9E3N3"/>
<dbReference type="FunCoup" id="E9E3N3">
    <property type="interactions" value="237"/>
</dbReference>
<dbReference type="OMA" id="PTLIGHV"/>
<name>E9E3N3_METAQ</name>
<evidence type="ECO:0000313" key="5">
    <source>
        <dbReference type="Proteomes" id="UP000002499"/>
    </source>
</evidence>
<dbReference type="GO" id="GO:0005737">
    <property type="term" value="C:cytoplasm"/>
    <property type="evidence" value="ECO:0007669"/>
    <property type="project" value="TreeGrafter"/>
</dbReference>
<keyword evidence="1 4" id="KW-0808">Transferase</keyword>
<evidence type="ECO:0000256" key="1">
    <source>
        <dbReference type="ARBA" id="ARBA00022679"/>
    </source>
</evidence>
<dbReference type="InParanoid" id="E9E3N3"/>
<evidence type="ECO:0000256" key="2">
    <source>
        <dbReference type="ARBA" id="ARBA00023315"/>
    </source>
</evidence>
<dbReference type="HOGENOM" id="CLU_061829_0_2_1"/>
<dbReference type="EMBL" id="GL698499">
    <property type="protein sequence ID" value="EFY89458.1"/>
    <property type="molecule type" value="Genomic_DNA"/>
</dbReference>
<evidence type="ECO:0000313" key="4">
    <source>
        <dbReference type="EMBL" id="EFY89458.1"/>
    </source>
</evidence>
<evidence type="ECO:0000259" key="3">
    <source>
        <dbReference type="PROSITE" id="PS51186"/>
    </source>
</evidence>
<dbReference type="InterPro" id="IPR051635">
    <property type="entry name" value="SNAT-like"/>
</dbReference>
<keyword evidence="5" id="KW-1185">Reference proteome</keyword>
<dbReference type="STRING" id="655827.E9E3N3"/>
<dbReference type="PANTHER" id="PTHR10908:SF0">
    <property type="entry name" value="SEROTONIN N-ACETYLTRANSFERASE"/>
    <property type="match status" value="1"/>
</dbReference>
<dbReference type="OrthoDB" id="30840at2759"/>
<reference evidence="4 5" key="1">
    <citation type="journal article" date="2011" name="PLoS Genet.">
        <title>Genome sequencing and comparative transcriptomics of the model entomopathogenic fungi Metarhizium anisopliae and M. acridum.</title>
        <authorList>
            <person name="Gao Q."/>
            <person name="Jin K."/>
            <person name="Ying S.H."/>
            <person name="Zhang Y."/>
            <person name="Xiao G."/>
            <person name="Shang Y."/>
            <person name="Duan Z."/>
            <person name="Hu X."/>
            <person name="Xie X.Q."/>
            <person name="Zhou G."/>
            <person name="Peng G."/>
            <person name="Luo Z."/>
            <person name="Huang W."/>
            <person name="Wang B."/>
            <person name="Fang W."/>
            <person name="Wang S."/>
            <person name="Zhong Y."/>
            <person name="Ma L.J."/>
            <person name="St Leger R.J."/>
            <person name="Zhao G.P."/>
            <person name="Pei Y."/>
            <person name="Feng M.G."/>
            <person name="Xia Y."/>
            <person name="Wang C."/>
        </authorList>
    </citation>
    <scope>NUCLEOTIDE SEQUENCE [LARGE SCALE GENOMIC DNA]</scope>
    <source>
        <strain evidence="4 5">CQMa 102</strain>
    </source>
</reference>
<dbReference type="Proteomes" id="UP000002499">
    <property type="component" value="Unassembled WGS sequence"/>
</dbReference>
<dbReference type="Pfam" id="PF13673">
    <property type="entry name" value="Acetyltransf_10"/>
    <property type="match status" value="1"/>
</dbReference>
<proteinExistence type="predicted"/>
<dbReference type="eggNOG" id="KOG4144">
    <property type="taxonomic scope" value="Eukaryota"/>
</dbReference>
<dbReference type="PANTHER" id="PTHR10908">
    <property type="entry name" value="SEROTONIN N-ACETYLTRANSFERASE"/>
    <property type="match status" value="1"/>
</dbReference>
<keyword evidence="2" id="KW-0012">Acyltransferase</keyword>
<dbReference type="CDD" id="cd04301">
    <property type="entry name" value="NAT_SF"/>
    <property type="match status" value="1"/>
</dbReference>
<dbReference type="PROSITE" id="PS51186">
    <property type="entry name" value="GNAT"/>
    <property type="match status" value="1"/>
</dbReference>
<protein>
    <submittedName>
        <fullName evidence="4">Acetyltransferase</fullName>
    </submittedName>
</protein>
<dbReference type="GO" id="GO:0004059">
    <property type="term" value="F:aralkylamine N-acetyltransferase activity"/>
    <property type="evidence" value="ECO:0007669"/>
    <property type="project" value="TreeGrafter"/>
</dbReference>
<feature type="domain" description="N-acetyltransferase" evidence="3">
    <location>
        <begin position="3"/>
        <end position="188"/>
    </location>
</feature>
<dbReference type="InterPro" id="IPR000182">
    <property type="entry name" value="GNAT_dom"/>
</dbReference>
<organism evidence="5">
    <name type="scientific">Metarhizium acridum (strain CQMa 102)</name>
    <dbReference type="NCBI Taxonomy" id="655827"/>
    <lineage>
        <taxon>Eukaryota</taxon>
        <taxon>Fungi</taxon>
        <taxon>Dikarya</taxon>
        <taxon>Ascomycota</taxon>
        <taxon>Pezizomycotina</taxon>
        <taxon>Sordariomycetes</taxon>
        <taxon>Hypocreomycetidae</taxon>
        <taxon>Hypocreales</taxon>
        <taxon>Clavicipitaceae</taxon>
        <taxon>Metarhizium</taxon>
    </lineage>
</organism>
<gene>
    <name evidence="4" type="ORF">MAC_04477</name>
</gene>
<dbReference type="SUPFAM" id="SSF55729">
    <property type="entry name" value="Acyl-CoA N-acyltransferases (Nat)"/>
    <property type="match status" value="1"/>
</dbReference>
<dbReference type="Gene3D" id="3.40.630.30">
    <property type="match status" value="1"/>
</dbReference>